<protein>
    <submittedName>
        <fullName evidence="1">Uncharacterized protein</fullName>
    </submittedName>
</protein>
<evidence type="ECO:0000313" key="1">
    <source>
        <dbReference type="EMBL" id="URD75078.1"/>
    </source>
</evidence>
<gene>
    <name evidence="1" type="ORF">MUK42_09433</name>
</gene>
<dbReference type="EMBL" id="CP097502">
    <property type="protein sequence ID" value="URD75078.1"/>
    <property type="molecule type" value="Genomic_DNA"/>
</dbReference>
<keyword evidence="2" id="KW-1185">Reference proteome</keyword>
<dbReference type="AlphaFoldDB" id="A0A9E7EFQ3"/>
<reference evidence="1" key="1">
    <citation type="submission" date="2022-05" db="EMBL/GenBank/DDBJ databases">
        <title>The Musa troglodytarum L. genome provides insights into the mechanism of non-climacteric behaviour and enrichment of carotenoids.</title>
        <authorList>
            <person name="Wang J."/>
        </authorList>
    </citation>
    <scope>NUCLEOTIDE SEQUENCE</scope>
    <source>
        <tissue evidence="1">Leaf</tissue>
    </source>
</reference>
<organism evidence="1 2">
    <name type="scientific">Musa troglodytarum</name>
    <name type="common">fe'i banana</name>
    <dbReference type="NCBI Taxonomy" id="320322"/>
    <lineage>
        <taxon>Eukaryota</taxon>
        <taxon>Viridiplantae</taxon>
        <taxon>Streptophyta</taxon>
        <taxon>Embryophyta</taxon>
        <taxon>Tracheophyta</taxon>
        <taxon>Spermatophyta</taxon>
        <taxon>Magnoliopsida</taxon>
        <taxon>Liliopsida</taxon>
        <taxon>Zingiberales</taxon>
        <taxon>Musaceae</taxon>
        <taxon>Musa</taxon>
    </lineage>
</organism>
<proteinExistence type="predicted"/>
<name>A0A9E7EFQ3_9LILI</name>
<sequence length="60" mass="6515">MAHHVRQVTHVACHSLDVGYRVFNVGHPFALHVIPILLPPLCTLCSPCSLPPISLPPSPQ</sequence>
<dbReference type="Proteomes" id="UP001055439">
    <property type="component" value="Chromosome 1"/>
</dbReference>
<evidence type="ECO:0000313" key="2">
    <source>
        <dbReference type="Proteomes" id="UP001055439"/>
    </source>
</evidence>
<accession>A0A9E7EFQ3</accession>